<dbReference type="AlphaFoldDB" id="A0A815IZH5"/>
<evidence type="ECO:0000256" key="3">
    <source>
        <dbReference type="SAM" id="Phobius"/>
    </source>
</evidence>
<dbReference type="InterPro" id="IPR017871">
    <property type="entry name" value="ABC_transporter-like_CS"/>
</dbReference>
<dbReference type="InterPro" id="IPR003439">
    <property type="entry name" value="ABC_transporter-like_ATP-bd"/>
</dbReference>
<evidence type="ECO:0000313" key="7">
    <source>
        <dbReference type="Proteomes" id="UP000663829"/>
    </source>
</evidence>
<dbReference type="Gene3D" id="3.40.50.300">
    <property type="entry name" value="P-loop containing nucleotide triphosphate hydrolases"/>
    <property type="match status" value="1"/>
</dbReference>
<dbReference type="PROSITE" id="PS00211">
    <property type="entry name" value="ABC_TRANSPORTER_1"/>
    <property type="match status" value="1"/>
</dbReference>
<reference evidence="5" key="1">
    <citation type="submission" date="2021-02" db="EMBL/GenBank/DDBJ databases">
        <authorList>
            <person name="Nowell W R."/>
        </authorList>
    </citation>
    <scope>NUCLEOTIDE SEQUENCE</scope>
</reference>
<dbReference type="InterPro" id="IPR039421">
    <property type="entry name" value="Type_1_exporter"/>
</dbReference>
<protein>
    <recommendedName>
        <fullName evidence="4">ABC transporter domain-containing protein</fullName>
    </recommendedName>
</protein>
<evidence type="ECO:0000256" key="1">
    <source>
        <dbReference type="ARBA" id="ARBA00022741"/>
    </source>
</evidence>
<dbReference type="SUPFAM" id="SSF52540">
    <property type="entry name" value="P-loop containing nucleoside triphosphate hydrolases"/>
    <property type="match status" value="1"/>
</dbReference>
<dbReference type="EMBL" id="CAJOBC010075802">
    <property type="protein sequence ID" value="CAF4258019.1"/>
    <property type="molecule type" value="Genomic_DNA"/>
</dbReference>
<keyword evidence="3" id="KW-1133">Transmembrane helix</keyword>
<evidence type="ECO:0000259" key="4">
    <source>
        <dbReference type="PROSITE" id="PS50893"/>
    </source>
</evidence>
<keyword evidence="2" id="KW-0067">ATP-binding</keyword>
<comment type="caution">
    <text evidence="5">The sequence shown here is derived from an EMBL/GenBank/DDBJ whole genome shotgun (WGS) entry which is preliminary data.</text>
</comment>
<organism evidence="5 7">
    <name type="scientific">Didymodactylos carnosus</name>
    <dbReference type="NCBI Taxonomy" id="1234261"/>
    <lineage>
        <taxon>Eukaryota</taxon>
        <taxon>Metazoa</taxon>
        <taxon>Spiralia</taxon>
        <taxon>Gnathifera</taxon>
        <taxon>Rotifera</taxon>
        <taxon>Eurotatoria</taxon>
        <taxon>Bdelloidea</taxon>
        <taxon>Philodinida</taxon>
        <taxon>Philodinidae</taxon>
        <taxon>Didymodactylos</taxon>
    </lineage>
</organism>
<keyword evidence="1" id="KW-0547">Nucleotide-binding</keyword>
<dbReference type="OrthoDB" id="10032440at2759"/>
<dbReference type="PROSITE" id="PS50893">
    <property type="entry name" value="ABC_TRANSPORTER_2"/>
    <property type="match status" value="1"/>
</dbReference>
<dbReference type="Pfam" id="PF00005">
    <property type="entry name" value="ABC_tran"/>
    <property type="match status" value="1"/>
</dbReference>
<dbReference type="PANTHER" id="PTHR24221:SF653">
    <property type="entry name" value="TRANSPORT ATP-BINDING PROTEIN CYDC"/>
    <property type="match status" value="1"/>
</dbReference>
<keyword evidence="3" id="KW-0812">Transmembrane</keyword>
<accession>A0A815IZH5</accession>
<feature type="domain" description="ABC transporter" evidence="4">
    <location>
        <begin position="345"/>
        <end position="577"/>
    </location>
</feature>
<evidence type="ECO:0000313" key="5">
    <source>
        <dbReference type="EMBL" id="CAF1371370.1"/>
    </source>
</evidence>
<evidence type="ECO:0000313" key="6">
    <source>
        <dbReference type="EMBL" id="CAF4258019.1"/>
    </source>
</evidence>
<dbReference type="Proteomes" id="UP000663829">
    <property type="component" value="Unassembled WGS sequence"/>
</dbReference>
<dbReference type="GO" id="GO:0005524">
    <property type="term" value="F:ATP binding"/>
    <property type="evidence" value="ECO:0007669"/>
    <property type="project" value="UniProtKB-KW"/>
</dbReference>
<gene>
    <name evidence="5" type="ORF">GPM918_LOCUS31873</name>
    <name evidence="6" type="ORF">SRO942_LOCUS32527</name>
</gene>
<dbReference type="EMBL" id="CAJNOQ010015935">
    <property type="protein sequence ID" value="CAF1371370.1"/>
    <property type="molecule type" value="Genomic_DNA"/>
</dbReference>
<name>A0A815IZH5_9BILA</name>
<keyword evidence="7" id="KW-1185">Reference proteome</keyword>
<dbReference type="GO" id="GO:0016887">
    <property type="term" value="F:ATP hydrolysis activity"/>
    <property type="evidence" value="ECO:0007669"/>
    <property type="project" value="InterPro"/>
</dbReference>
<dbReference type="InterPro" id="IPR003593">
    <property type="entry name" value="AAA+_ATPase"/>
</dbReference>
<proteinExistence type="predicted"/>
<dbReference type="GO" id="GO:0034040">
    <property type="term" value="F:ATPase-coupled lipid transmembrane transporter activity"/>
    <property type="evidence" value="ECO:0007669"/>
    <property type="project" value="TreeGrafter"/>
</dbReference>
<dbReference type="PANTHER" id="PTHR24221">
    <property type="entry name" value="ATP-BINDING CASSETTE SUB-FAMILY B"/>
    <property type="match status" value="1"/>
</dbReference>
<dbReference type="Proteomes" id="UP000681722">
    <property type="component" value="Unassembled WGS sequence"/>
</dbReference>
<feature type="transmembrane region" description="Helical" evidence="3">
    <location>
        <begin position="66"/>
        <end position="83"/>
    </location>
</feature>
<feature type="transmembrane region" description="Helical" evidence="3">
    <location>
        <begin position="161"/>
        <end position="186"/>
    </location>
</feature>
<keyword evidence="3" id="KW-0472">Membrane</keyword>
<sequence>MPIIKMKVMDMFSSFFNHRTDRWSLTVIVLDIIKVLKPFELALWFALTIISMTVTTYMNVSFFSTITMHGAIGIKFLLLLLIFENITSYCRLKQSLAKKTFVLDFIKHFQTTMNQRILSANWIVIKVSDQVEIRRKIEEASTSIQALIEDCIDKVTEVSKFLMAIITILYICPLAAIFIGIAYASFYRLYLYKKSNELLAIKLKMIDRYDKLSGKYSRANENMFEYVIHHEKNKIIDITNELKIDMERQWFTLDYLYDNLSFNENILGKMCTFLTIIIHLMTMGTSGLIIPLYHYLSSLIDSIQEIVVFYIRCLRLIKDYDVVKPILEQYEERINAEQYVVNSELQIQDLQFKYKGTREAFILQLDGTLTFKHGEVILITGKSGAGKSTFYDILSGSIPMSSYECSVHVDGSKMISNFHNVEYCRTMVLQDTDMDYRSTIYSMITDIDDDDVPLKKTSQLDNLVWEFLQLVKIDDFIREELNCDLDQPMENKLSGGQKTRLLLARALFRAHHRQSSLLILDEPDKGLPAETTVGIIENIMKWYKPRGVLLLTLHTEQAHNLNFDQILHVENGKIMKVK</sequence>
<feature type="transmembrane region" description="Helical" evidence="3">
    <location>
        <begin position="41"/>
        <end position="60"/>
    </location>
</feature>
<dbReference type="InterPro" id="IPR027417">
    <property type="entry name" value="P-loop_NTPase"/>
</dbReference>
<dbReference type="SMART" id="SM00382">
    <property type="entry name" value="AAA"/>
    <property type="match status" value="1"/>
</dbReference>
<evidence type="ECO:0000256" key="2">
    <source>
        <dbReference type="ARBA" id="ARBA00022840"/>
    </source>
</evidence>